<comment type="caution">
    <text evidence="1">The sequence shown here is derived from an EMBL/GenBank/DDBJ whole genome shotgun (WGS) entry which is preliminary data.</text>
</comment>
<accession>A0ABN9CJA1</accession>
<protein>
    <submittedName>
        <fullName evidence="1">Uncharacterized protein</fullName>
    </submittedName>
</protein>
<proteinExistence type="predicted"/>
<organism evidence="1 2">
    <name type="scientific">Staurois parvus</name>
    <dbReference type="NCBI Taxonomy" id="386267"/>
    <lineage>
        <taxon>Eukaryota</taxon>
        <taxon>Metazoa</taxon>
        <taxon>Chordata</taxon>
        <taxon>Craniata</taxon>
        <taxon>Vertebrata</taxon>
        <taxon>Euteleostomi</taxon>
        <taxon>Amphibia</taxon>
        <taxon>Batrachia</taxon>
        <taxon>Anura</taxon>
        <taxon>Neobatrachia</taxon>
        <taxon>Ranoidea</taxon>
        <taxon>Ranidae</taxon>
        <taxon>Staurois</taxon>
    </lineage>
</organism>
<gene>
    <name evidence="1" type="ORF">SPARVUS_LOCUS5130506</name>
</gene>
<keyword evidence="2" id="KW-1185">Reference proteome</keyword>
<name>A0ABN9CJA1_9NEOB</name>
<dbReference type="Proteomes" id="UP001162483">
    <property type="component" value="Unassembled WGS sequence"/>
</dbReference>
<evidence type="ECO:0000313" key="1">
    <source>
        <dbReference type="EMBL" id="CAI9559686.1"/>
    </source>
</evidence>
<evidence type="ECO:0000313" key="2">
    <source>
        <dbReference type="Proteomes" id="UP001162483"/>
    </source>
</evidence>
<feature type="non-terminal residue" evidence="1">
    <location>
        <position position="1"/>
    </location>
</feature>
<sequence>QWVPVKNRYPLLLPVQSPRQSETEGALPPSLPVVFWDK</sequence>
<reference evidence="1" key="1">
    <citation type="submission" date="2023-05" db="EMBL/GenBank/DDBJ databases">
        <authorList>
            <person name="Stuckert A."/>
        </authorList>
    </citation>
    <scope>NUCLEOTIDE SEQUENCE</scope>
</reference>
<dbReference type="EMBL" id="CATNWA010010302">
    <property type="protein sequence ID" value="CAI9559686.1"/>
    <property type="molecule type" value="Genomic_DNA"/>
</dbReference>